<dbReference type="EMBL" id="MU001814">
    <property type="protein sequence ID" value="KAF2797122.1"/>
    <property type="molecule type" value="Genomic_DNA"/>
</dbReference>
<proteinExistence type="predicted"/>
<accession>A0A6A6XL73</accession>
<sequence length="280" mass="32488">MTRVHPISSSRSYNRHRANHRRILHNPLPAHRLTFQALKADLEIVRTAFKAAVDLIPRMPIADIEEKLESGRKIYRVRADQDRSAVPNKLPENTSVVVSNALRMHNLCDFGCLFARKALQDRLQHYNATVEWVSVLPQPNILIVWDDDAVNHRPHHSILKITTAGGVELALDLTIEQFGHDVSLSLTPWFVYRQRYMVERLQLVEDYEAEVAEAANEAWLDRGYWASVKKAADRFFAGLDWEALETKRRWRRNVEVREMATAVFKPIMVEKWKRGSDDVF</sequence>
<keyword evidence="2" id="KW-1185">Reference proteome</keyword>
<dbReference type="Proteomes" id="UP000799757">
    <property type="component" value="Unassembled WGS sequence"/>
</dbReference>
<name>A0A6A6XL73_9PLEO</name>
<reference evidence="1" key="1">
    <citation type="journal article" date="2020" name="Stud. Mycol.">
        <title>101 Dothideomycetes genomes: a test case for predicting lifestyles and emergence of pathogens.</title>
        <authorList>
            <person name="Haridas S."/>
            <person name="Albert R."/>
            <person name="Binder M."/>
            <person name="Bloem J."/>
            <person name="Labutti K."/>
            <person name="Salamov A."/>
            <person name="Andreopoulos B."/>
            <person name="Baker S."/>
            <person name="Barry K."/>
            <person name="Bills G."/>
            <person name="Bluhm B."/>
            <person name="Cannon C."/>
            <person name="Castanera R."/>
            <person name="Culley D."/>
            <person name="Daum C."/>
            <person name="Ezra D."/>
            <person name="Gonzalez J."/>
            <person name="Henrissat B."/>
            <person name="Kuo A."/>
            <person name="Liang C."/>
            <person name="Lipzen A."/>
            <person name="Lutzoni F."/>
            <person name="Magnuson J."/>
            <person name="Mondo S."/>
            <person name="Nolan M."/>
            <person name="Ohm R."/>
            <person name="Pangilinan J."/>
            <person name="Park H.-J."/>
            <person name="Ramirez L."/>
            <person name="Alfaro M."/>
            <person name="Sun H."/>
            <person name="Tritt A."/>
            <person name="Yoshinaga Y."/>
            <person name="Zwiers L.-H."/>
            <person name="Turgeon B."/>
            <person name="Goodwin S."/>
            <person name="Spatafora J."/>
            <person name="Crous P."/>
            <person name="Grigoriev I."/>
        </authorList>
    </citation>
    <scope>NUCLEOTIDE SEQUENCE</scope>
    <source>
        <strain evidence="1">CBS 109.77</strain>
    </source>
</reference>
<protein>
    <submittedName>
        <fullName evidence="1">Uncharacterized protein</fullName>
    </submittedName>
</protein>
<evidence type="ECO:0000313" key="2">
    <source>
        <dbReference type="Proteomes" id="UP000799757"/>
    </source>
</evidence>
<dbReference type="AlphaFoldDB" id="A0A6A6XL73"/>
<gene>
    <name evidence="1" type="ORF">K505DRAFT_334588</name>
</gene>
<evidence type="ECO:0000313" key="1">
    <source>
        <dbReference type="EMBL" id="KAF2797122.1"/>
    </source>
</evidence>
<organism evidence="1 2">
    <name type="scientific">Melanomma pulvis-pyrius CBS 109.77</name>
    <dbReference type="NCBI Taxonomy" id="1314802"/>
    <lineage>
        <taxon>Eukaryota</taxon>
        <taxon>Fungi</taxon>
        <taxon>Dikarya</taxon>
        <taxon>Ascomycota</taxon>
        <taxon>Pezizomycotina</taxon>
        <taxon>Dothideomycetes</taxon>
        <taxon>Pleosporomycetidae</taxon>
        <taxon>Pleosporales</taxon>
        <taxon>Melanommataceae</taxon>
        <taxon>Melanomma</taxon>
    </lineage>
</organism>